<evidence type="ECO:0000256" key="1">
    <source>
        <dbReference type="SAM" id="MobiDB-lite"/>
    </source>
</evidence>
<feature type="compositionally biased region" description="Basic residues" evidence="1">
    <location>
        <begin position="29"/>
        <end position="40"/>
    </location>
</feature>
<dbReference type="AlphaFoldDB" id="A0A9X5I409"/>
<keyword evidence="3" id="KW-1185">Reference proteome</keyword>
<dbReference type="Proteomes" id="UP000031532">
    <property type="component" value="Unassembled WGS sequence"/>
</dbReference>
<evidence type="ECO:0000313" key="3">
    <source>
        <dbReference type="Proteomes" id="UP000031532"/>
    </source>
</evidence>
<reference evidence="2 3" key="1">
    <citation type="journal article" date="2015" name="Genome Announc.">
        <title>Draft Genome Sequence of the Terrestrial Cyanobacterium Scytonema millei VB511283, Isolated from Eastern India.</title>
        <authorList>
            <person name="Sen D."/>
            <person name="Chandrababunaidu M.M."/>
            <person name="Singh D."/>
            <person name="Sanghi N."/>
            <person name="Ghorai A."/>
            <person name="Mishra G.P."/>
            <person name="Madduluri M."/>
            <person name="Adhikary S.P."/>
            <person name="Tripathy S."/>
        </authorList>
    </citation>
    <scope>NUCLEOTIDE SEQUENCE [LARGE SCALE GENOMIC DNA]</scope>
    <source>
        <strain evidence="2 3">VB511283</strain>
    </source>
</reference>
<evidence type="ECO:0000313" key="2">
    <source>
        <dbReference type="EMBL" id="NHC35053.1"/>
    </source>
</evidence>
<feature type="region of interest" description="Disordered" evidence="1">
    <location>
        <begin position="1"/>
        <end position="42"/>
    </location>
</feature>
<proteinExistence type="predicted"/>
<sequence>MRERGRWGEESRAEEAEGQRSRGEDPKFKILHTPHPHQHAPRTTLLSLTPRSSLMHRFFQSEAELNRMMSRVRFC</sequence>
<protein>
    <submittedName>
        <fullName evidence="2">Uncharacterized protein</fullName>
    </submittedName>
</protein>
<dbReference type="EMBL" id="JTJC03000002">
    <property type="protein sequence ID" value="NHC35053.1"/>
    <property type="molecule type" value="Genomic_DNA"/>
</dbReference>
<organism evidence="2 3">
    <name type="scientific">Scytonema millei VB511283</name>
    <dbReference type="NCBI Taxonomy" id="1245923"/>
    <lineage>
        <taxon>Bacteria</taxon>
        <taxon>Bacillati</taxon>
        <taxon>Cyanobacteriota</taxon>
        <taxon>Cyanophyceae</taxon>
        <taxon>Nostocales</taxon>
        <taxon>Scytonemataceae</taxon>
        <taxon>Scytonema</taxon>
    </lineage>
</organism>
<comment type="caution">
    <text evidence="2">The sequence shown here is derived from an EMBL/GenBank/DDBJ whole genome shotgun (WGS) entry which is preliminary data.</text>
</comment>
<name>A0A9X5I409_9CYAN</name>
<dbReference type="RefSeq" id="WP_132866888.1">
    <property type="nucleotide sequence ID" value="NZ_JTJC03000002.1"/>
</dbReference>
<feature type="compositionally biased region" description="Basic and acidic residues" evidence="1">
    <location>
        <begin position="1"/>
        <end position="28"/>
    </location>
</feature>
<gene>
    <name evidence="2" type="ORF">QH73_0010340</name>
</gene>
<accession>A0A9X5I409</accession>